<organism evidence="2 3">
    <name type="scientific">Cymbomonas tetramitiformis</name>
    <dbReference type="NCBI Taxonomy" id="36881"/>
    <lineage>
        <taxon>Eukaryota</taxon>
        <taxon>Viridiplantae</taxon>
        <taxon>Chlorophyta</taxon>
        <taxon>Pyramimonadophyceae</taxon>
        <taxon>Pyramimonadales</taxon>
        <taxon>Pyramimonadaceae</taxon>
        <taxon>Cymbomonas</taxon>
    </lineage>
</organism>
<protein>
    <submittedName>
        <fullName evidence="2">Uncharacterized protein</fullName>
    </submittedName>
</protein>
<dbReference type="AlphaFoldDB" id="A0AAE0F9U1"/>
<name>A0AAE0F9U1_9CHLO</name>
<comment type="caution">
    <text evidence="2">The sequence shown here is derived from an EMBL/GenBank/DDBJ whole genome shotgun (WGS) entry which is preliminary data.</text>
</comment>
<feature type="region of interest" description="Disordered" evidence="1">
    <location>
        <begin position="210"/>
        <end position="235"/>
    </location>
</feature>
<reference evidence="2 3" key="1">
    <citation type="journal article" date="2015" name="Genome Biol. Evol.">
        <title>Comparative Genomics of a Bacterivorous Green Alga Reveals Evolutionary Causalities and Consequences of Phago-Mixotrophic Mode of Nutrition.</title>
        <authorList>
            <person name="Burns J.A."/>
            <person name="Paasch A."/>
            <person name="Narechania A."/>
            <person name="Kim E."/>
        </authorList>
    </citation>
    <scope>NUCLEOTIDE SEQUENCE [LARGE SCALE GENOMIC DNA]</scope>
    <source>
        <strain evidence="2 3">PLY_AMNH</strain>
    </source>
</reference>
<dbReference type="Proteomes" id="UP001190700">
    <property type="component" value="Unassembled WGS sequence"/>
</dbReference>
<proteinExistence type="predicted"/>
<sequence>ANWLHVEMATMLLVQHQWAAARSHLEVLVAQKPERCAGRSYAALLMGACFAAEGDFTEARRWFLDTTSTARSSNEFDMRMSMLATVFMSRRDGMLIACELQLHRGMMWRWTKPQLEACSTELQEKQVQMDERIAALEQAHERQLQASQRASHQDMIESLQDIDSIDVQISNDLHVGGDGMPASFSNDGRSYTREPALEIPQGGALDALEPARPESPSGAARGCESRHCASGDGESISGSMEDIAKEFQELKEERLVCLLMIGTLMNLRGDPFASEMYFRGLLEDIADLVCTGRLFRSRPTLTQHQASIVAFSQLELAIALFKQRRIEEVTPSCFSVSRPRLA</sequence>
<keyword evidence="3" id="KW-1185">Reference proteome</keyword>
<gene>
    <name evidence="2" type="ORF">CYMTET_35098</name>
</gene>
<feature type="non-terminal residue" evidence="2">
    <location>
        <position position="1"/>
    </location>
</feature>
<dbReference type="EMBL" id="LGRX02022330">
    <property type="protein sequence ID" value="KAK3255732.1"/>
    <property type="molecule type" value="Genomic_DNA"/>
</dbReference>
<evidence type="ECO:0000313" key="2">
    <source>
        <dbReference type="EMBL" id="KAK3255732.1"/>
    </source>
</evidence>
<accession>A0AAE0F9U1</accession>
<evidence type="ECO:0000256" key="1">
    <source>
        <dbReference type="SAM" id="MobiDB-lite"/>
    </source>
</evidence>
<evidence type="ECO:0000313" key="3">
    <source>
        <dbReference type="Proteomes" id="UP001190700"/>
    </source>
</evidence>